<name>A0A3B0XKT3_9ZZZZ</name>
<dbReference type="GO" id="GO:0045732">
    <property type="term" value="P:positive regulation of protein catabolic process"/>
    <property type="evidence" value="ECO:0007669"/>
    <property type="project" value="TreeGrafter"/>
</dbReference>
<proteinExistence type="predicted"/>
<sequence length="130" mass="14170">MEKMTSSRSYLIRALYQWIVDNGVTPYILVDALVEGVDVPEQHIQDDKIVLNIAPMAVEGLTLGDNEISFSARFSGKSMNLWVPTDAVLAIYARENGQGMMFNDEPGSATPPDGSSPNGDKSKPALRVVK</sequence>
<dbReference type="NCBIfam" id="NF008769">
    <property type="entry name" value="PRK11798.2-5"/>
    <property type="match status" value="1"/>
</dbReference>
<dbReference type="PANTHER" id="PTHR37486">
    <property type="entry name" value="STRINGENT STARVATION PROTEIN B"/>
    <property type="match status" value="1"/>
</dbReference>
<dbReference type="GO" id="GO:0005829">
    <property type="term" value="C:cytosol"/>
    <property type="evidence" value="ECO:0007669"/>
    <property type="project" value="TreeGrafter"/>
</dbReference>
<dbReference type="AlphaFoldDB" id="A0A3B0XKT3"/>
<dbReference type="PIRSF" id="PIRSF005276">
    <property type="entry name" value="SspB"/>
    <property type="match status" value="1"/>
</dbReference>
<gene>
    <name evidence="2" type="ORF">MNBD_GAMMA08-157</name>
</gene>
<accession>A0A3B0XKT3</accession>
<protein>
    <submittedName>
        <fullName evidence="2">Stringent starvation protein B</fullName>
    </submittedName>
</protein>
<dbReference type="InterPro" id="IPR007481">
    <property type="entry name" value="SspB"/>
</dbReference>
<evidence type="ECO:0000313" key="2">
    <source>
        <dbReference type="EMBL" id="VAW68181.1"/>
    </source>
</evidence>
<dbReference type="InterPro" id="IPR036760">
    <property type="entry name" value="SspB-like_sf"/>
</dbReference>
<dbReference type="Pfam" id="PF04386">
    <property type="entry name" value="SspB"/>
    <property type="match status" value="1"/>
</dbReference>
<evidence type="ECO:0000256" key="1">
    <source>
        <dbReference type="SAM" id="MobiDB-lite"/>
    </source>
</evidence>
<dbReference type="GO" id="GO:0005840">
    <property type="term" value="C:ribosome"/>
    <property type="evidence" value="ECO:0007669"/>
    <property type="project" value="TreeGrafter"/>
</dbReference>
<dbReference type="EMBL" id="UOFH01000424">
    <property type="protein sequence ID" value="VAW68181.1"/>
    <property type="molecule type" value="Genomic_DNA"/>
</dbReference>
<reference evidence="2" key="1">
    <citation type="submission" date="2018-06" db="EMBL/GenBank/DDBJ databases">
        <authorList>
            <person name="Zhirakovskaya E."/>
        </authorList>
    </citation>
    <scope>NUCLEOTIDE SEQUENCE</scope>
</reference>
<dbReference type="PANTHER" id="PTHR37486:SF1">
    <property type="entry name" value="STRINGENT STARVATION PROTEIN B"/>
    <property type="match status" value="1"/>
</dbReference>
<dbReference type="Gene3D" id="2.30.30.220">
    <property type="entry name" value="SspB-like"/>
    <property type="match status" value="1"/>
</dbReference>
<organism evidence="2">
    <name type="scientific">hydrothermal vent metagenome</name>
    <dbReference type="NCBI Taxonomy" id="652676"/>
    <lineage>
        <taxon>unclassified sequences</taxon>
        <taxon>metagenomes</taxon>
        <taxon>ecological metagenomes</taxon>
    </lineage>
</organism>
<dbReference type="SUPFAM" id="SSF101738">
    <property type="entry name" value="SspB-like"/>
    <property type="match status" value="1"/>
</dbReference>
<feature type="region of interest" description="Disordered" evidence="1">
    <location>
        <begin position="100"/>
        <end position="130"/>
    </location>
</feature>